<dbReference type="PROSITE" id="PS50110">
    <property type="entry name" value="RESPONSE_REGULATORY"/>
    <property type="match status" value="1"/>
</dbReference>
<dbReference type="SUPFAM" id="SSF52172">
    <property type="entry name" value="CheY-like"/>
    <property type="match status" value="1"/>
</dbReference>
<organism evidence="6 7">
    <name type="scientific">Candidatus Gallitreponema excrementavium</name>
    <dbReference type="NCBI Taxonomy" id="2840840"/>
    <lineage>
        <taxon>Bacteria</taxon>
        <taxon>Pseudomonadati</taxon>
        <taxon>Spirochaetota</taxon>
        <taxon>Spirochaetia</taxon>
        <taxon>Spirochaetales</taxon>
        <taxon>Candidatus Gallitreponema</taxon>
    </lineage>
</organism>
<dbReference type="GO" id="GO:0000156">
    <property type="term" value="F:phosphorelay response regulator activity"/>
    <property type="evidence" value="ECO:0007669"/>
    <property type="project" value="TreeGrafter"/>
</dbReference>
<reference evidence="6" key="2">
    <citation type="journal article" date="2021" name="PeerJ">
        <title>Extensive microbial diversity within the chicken gut microbiome revealed by metagenomics and culture.</title>
        <authorList>
            <person name="Gilroy R."/>
            <person name="Ravi A."/>
            <person name="Getino M."/>
            <person name="Pursley I."/>
            <person name="Horton D.L."/>
            <person name="Alikhan N.F."/>
            <person name="Baker D."/>
            <person name="Gharbi K."/>
            <person name="Hall N."/>
            <person name="Watson M."/>
            <person name="Adriaenssens E.M."/>
            <person name="Foster-Nyarko E."/>
            <person name="Jarju S."/>
            <person name="Secka A."/>
            <person name="Antonio M."/>
            <person name="Oren A."/>
            <person name="Chaudhuri R.R."/>
            <person name="La Ragione R."/>
            <person name="Hildebrand F."/>
            <person name="Pallen M.J."/>
        </authorList>
    </citation>
    <scope>NUCLEOTIDE SEQUENCE</scope>
    <source>
        <strain evidence="6">10532</strain>
    </source>
</reference>
<dbReference type="GO" id="GO:0032993">
    <property type="term" value="C:protein-DNA complex"/>
    <property type="evidence" value="ECO:0007669"/>
    <property type="project" value="TreeGrafter"/>
</dbReference>
<protein>
    <submittedName>
        <fullName evidence="6">Response regulator transcription factor</fullName>
    </submittedName>
</protein>
<feature type="DNA-binding region" description="OmpR/PhoB-type" evidence="3">
    <location>
        <begin position="134"/>
        <end position="230"/>
    </location>
</feature>
<dbReference type="Gene3D" id="3.40.50.2300">
    <property type="match status" value="1"/>
</dbReference>
<evidence type="ECO:0000256" key="3">
    <source>
        <dbReference type="PROSITE-ProRule" id="PRU01091"/>
    </source>
</evidence>
<dbReference type="InterPro" id="IPR001867">
    <property type="entry name" value="OmpR/PhoB-type_DNA-bd"/>
</dbReference>
<dbReference type="CDD" id="cd17574">
    <property type="entry name" value="REC_OmpR"/>
    <property type="match status" value="1"/>
</dbReference>
<dbReference type="InterPro" id="IPR036388">
    <property type="entry name" value="WH-like_DNA-bd_sf"/>
</dbReference>
<feature type="modified residue" description="4-aspartylphosphate" evidence="2">
    <location>
        <position position="52"/>
    </location>
</feature>
<dbReference type="Proteomes" id="UP000823638">
    <property type="component" value="Unassembled WGS sequence"/>
</dbReference>
<dbReference type="InterPro" id="IPR039420">
    <property type="entry name" value="WalR-like"/>
</dbReference>
<evidence type="ECO:0000256" key="1">
    <source>
        <dbReference type="ARBA" id="ARBA00023125"/>
    </source>
</evidence>
<dbReference type="EMBL" id="JADIMM010000039">
    <property type="protein sequence ID" value="MBO8457215.1"/>
    <property type="molecule type" value="Genomic_DNA"/>
</dbReference>
<dbReference type="InterPro" id="IPR016032">
    <property type="entry name" value="Sig_transdc_resp-reg_C-effctor"/>
</dbReference>
<dbReference type="Pfam" id="PF00486">
    <property type="entry name" value="Trans_reg_C"/>
    <property type="match status" value="1"/>
</dbReference>
<dbReference type="InterPro" id="IPR001789">
    <property type="entry name" value="Sig_transdc_resp-reg_receiver"/>
</dbReference>
<proteinExistence type="predicted"/>
<dbReference type="Gene3D" id="6.10.250.690">
    <property type="match status" value="1"/>
</dbReference>
<accession>A0A9D9HNU8</accession>
<keyword evidence="2" id="KW-0597">Phosphoprotein</keyword>
<dbReference type="SMART" id="SM00862">
    <property type="entry name" value="Trans_reg_C"/>
    <property type="match status" value="1"/>
</dbReference>
<feature type="domain" description="OmpR/PhoB-type" evidence="5">
    <location>
        <begin position="134"/>
        <end position="230"/>
    </location>
</feature>
<evidence type="ECO:0000313" key="7">
    <source>
        <dbReference type="Proteomes" id="UP000823638"/>
    </source>
</evidence>
<evidence type="ECO:0000313" key="6">
    <source>
        <dbReference type="EMBL" id="MBO8457215.1"/>
    </source>
</evidence>
<dbReference type="PANTHER" id="PTHR48111:SF73">
    <property type="entry name" value="ALKALINE PHOSPHATASE SYNTHESIS TRANSCRIPTIONAL REGULATORY PROTEIN PHOP"/>
    <property type="match status" value="1"/>
</dbReference>
<dbReference type="CDD" id="cd00383">
    <property type="entry name" value="trans_reg_C"/>
    <property type="match status" value="1"/>
</dbReference>
<feature type="domain" description="Response regulatory" evidence="4">
    <location>
        <begin position="3"/>
        <end position="116"/>
    </location>
</feature>
<evidence type="ECO:0000259" key="4">
    <source>
        <dbReference type="PROSITE" id="PS50110"/>
    </source>
</evidence>
<name>A0A9D9HNU8_9SPIR</name>
<comment type="caution">
    <text evidence="6">The sequence shown here is derived from an EMBL/GenBank/DDBJ whole genome shotgun (WGS) entry which is preliminary data.</text>
</comment>
<evidence type="ECO:0000256" key="2">
    <source>
        <dbReference type="PROSITE-ProRule" id="PRU00169"/>
    </source>
</evidence>
<keyword evidence="1 3" id="KW-0238">DNA-binding</keyword>
<gene>
    <name evidence="6" type="ORF">IAA81_03180</name>
</gene>
<dbReference type="SUPFAM" id="SSF46894">
    <property type="entry name" value="C-terminal effector domain of the bipartite response regulators"/>
    <property type="match status" value="1"/>
</dbReference>
<dbReference type="Gene3D" id="1.10.10.10">
    <property type="entry name" value="Winged helix-like DNA-binding domain superfamily/Winged helix DNA-binding domain"/>
    <property type="match status" value="1"/>
</dbReference>
<sequence>MACIFLVEDNTLIREAVSGYLKLENHEIVEFPTAEGVEESVKKIKPDLLILDVMLPDGNGFLLAKSIRSFSSVPLIFLTAKDSESDRILGFELGADDYICKPFSAKELVLRVQALLKRVSITEKNENNSFKGPSGKWNLNNDVLILDTKKHFIKLNGADIELTGAEWKILVFLAENFGQVISREQILSQCFNYFFEGSERTVDTHMANLRGKLGSGWISTVRGFGYKFMGNYSEGI</sequence>
<dbReference type="GO" id="GO:0006355">
    <property type="term" value="P:regulation of DNA-templated transcription"/>
    <property type="evidence" value="ECO:0007669"/>
    <property type="project" value="InterPro"/>
</dbReference>
<dbReference type="PROSITE" id="PS51755">
    <property type="entry name" value="OMPR_PHOB"/>
    <property type="match status" value="1"/>
</dbReference>
<dbReference type="SMART" id="SM00448">
    <property type="entry name" value="REC"/>
    <property type="match status" value="1"/>
</dbReference>
<dbReference type="GO" id="GO:0000976">
    <property type="term" value="F:transcription cis-regulatory region binding"/>
    <property type="evidence" value="ECO:0007669"/>
    <property type="project" value="TreeGrafter"/>
</dbReference>
<evidence type="ECO:0000259" key="5">
    <source>
        <dbReference type="PROSITE" id="PS51755"/>
    </source>
</evidence>
<dbReference type="GO" id="GO:0005829">
    <property type="term" value="C:cytosol"/>
    <property type="evidence" value="ECO:0007669"/>
    <property type="project" value="TreeGrafter"/>
</dbReference>
<dbReference type="PANTHER" id="PTHR48111">
    <property type="entry name" value="REGULATOR OF RPOS"/>
    <property type="match status" value="1"/>
</dbReference>
<dbReference type="InterPro" id="IPR011006">
    <property type="entry name" value="CheY-like_superfamily"/>
</dbReference>
<dbReference type="AlphaFoldDB" id="A0A9D9HNU8"/>
<reference evidence="6" key="1">
    <citation type="submission" date="2020-10" db="EMBL/GenBank/DDBJ databases">
        <authorList>
            <person name="Gilroy R."/>
        </authorList>
    </citation>
    <scope>NUCLEOTIDE SEQUENCE</scope>
    <source>
        <strain evidence="6">10532</strain>
    </source>
</reference>
<dbReference type="Pfam" id="PF00072">
    <property type="entry name" value="Response_reg"/>
    <property type="match status" value="1"/>
</dbReference>